<evidence type="ECO:0000313" key="2">
    <source>
        <dbReference type="Proteomes" id="UP000007322"/>
    </source>
</evidence>
<dbReference type="AlphaFoldDB" id="G2Q4I1"/>
<organism evidence="1 2">
    <name type="scientific">Thermothelomyces thermophilus (strain ATCC 42464 / BCRC 31852 / DSM 1799)</name>
    <name type="common">Sporotrichum thermophile</name>
    <dbReference type="NCBI Taxonomy" id="573729"/>
    <lineage>
        <taxon>Eukaryota</taxon>
        <taxon>Fungi</taxon>
        <taxon>Dikarya</taxon>
        <taxon>Ascomycota</taxon>
        <taxon>Pezizomycotina</taxon>
        <taxon>Sordariomycetes</taxon>
        <taxon>Sordariomycetidae</taxon>
        <taxon>Sordariales</taxon>
        <taxon>Chaetomiaceae</taxon>
        <taxon>Thermothelomyces</taxon>
    </lineage>
</organism>
<dbReference type="EMBL" id="CP003002">
    <property type="protein sequence ID" value="AEO53674.1"/>
    <property type="molecule type" value="Genomic_DNA"/>
</dbReference>
<protein>
    <submittedName>
        <fullName evidence="1">Uncharacterized protein</fullName>
    </submittedName>
</protein>
<accession>G2Q4I1</accession>
<proteinExistence type="predicted"/>
<evidence type="ECO:0000313" key="1">
    <source>
        <dbReference type="EMBL" id="AEO53674.1"/>
    </source>
</evidence>
<sequence>MPIQTTLYSTRRMGILITVTAGITPAVASPSTRILVDTATRTSTITGIEAFVDGTRVHNVQTQEPVVVLIPLSNEVKTEIVRVQISMASALVGGRVM</sequence>
<gene>
    <name evidence="1" type="ORF">MYCTH_2295337</name>
</gene>
<dbReference type="VEuPathDB" id="FungiDB:MYCTH_2295337"/>
<dbReference type="HOGENOM" id="CLU_2348155_0_0_1"/>
<keyword evidence="2" id="KW-1185">Reference proteome</keyword>
<name>G2Q4I1_THET4</name>
<dbReference type="RefSeq" id="XP_003658919.1">
    <property type="nucleotide sequence ID" value="XM_003658871.1"/>
</dbReference>
<dbReference type="GeneID" id="11513006"/>
<reference evidence="1 2" key="1">
    <citation type="journal article" date="2011" name="Nat. Biotechnol.">
        <title>Comparative genomic analysis of the thermophilic biomass-degrading fungi Myceliophthora thermophila and Thielavia terrestris.</title>
        <authorList>
            <person name="Berka R.M."/>
            <person name="Grigoriev I.V."/>
            <person name="Otillar R."/>
            <person name="Salamov A."/>
            <person name="Grimwood J."/>
            <person name="Reid I."/>
            <person name="Ishmael N."/>
            <person name="John T."/>
            <person name="Darmond C."/>
            <person name="Moisan M.-C."/>
            <person name="Henrissat B."/>
            <person name="Coutinho P.M."/>
            <person name="Lombard V."/>
            <person name="Natvig D.O."/>
            <person name="Lindquist E."/>
            <person name="Schmutz J."/>
            <person name="Lucas S."/>
            <person name="Harris P."/>
            <person name="Powlowski J."/>
            <person name="Bellemare A."/>
            <person name="Taylor D."/>
            <person name="Butler G."/>
            <person name="de Vries R.P."/>
            <person name="Allijn I.E."/>
            <person name="van den Brink J."/>
            <person name="Ushinsky S."/>
            <person name="Storms R."/>
            <person name="Powell A.J."/>
            <person name="Paulsen I.T."/>
            <person name="Elbourne L.D.H."/>
            <person name="Baker S.E."/>
            <person name="Magnuson J."/>
            <person name="LaBoissiere S."/>
            <person name="Clutterbuck A.J."/>
            <person name="Martinez D."/>
            <person name="Wogulis M."/>
            <person name="de Leon A.L."/>
            <person name="Rey M.W."/>
            <person name="Tsang A."/>
        </authorList>
    </citation>
    <scope>NUCLEOTIDE SEQUENCE [LARGE SCALE GENOMIC DNA]</scope>
    <source>
        <strain evidence="2">ATCC 42464 / BCRC 31852 / DSM 1799</strain>
    </source>
</reference>
<dbReference type="Proteomes" id="UP000007322">
    <property type="component" value="Chromosome 1"/>
</dbReference>
<dbReference type="KEGG" id="mtm:MYCTH_2295337"/>
<dbReference type="InParanoid" id="G2Q4I1"/>